<dbReference type="EMBL" id="JAAEAA010000015">
    <property type="protein sequence ID" value="NDK56745.1"/>
    <property type="molecule type" value="Genomic_DNA"/>
</dbReference>
<name>A0A6B2H0X1_9BACT</name>
<organism evidence="2 3">
    <name type="scientific">Pontibacter fetidus</name>
    <dbReference type="NCBI Taxonomy" id="2700082"/>
    <lineage>
        <taxon>Bacteria</taxon>
        <taxon>Pseudomonadati</taxon>
        <taxon>Bacteroidota</taxon>
        <taxon>Cytophagia</taxon>
        <taxon>Cytophagales</taxon>
        <taxon>Hymenobacteraceae</taxon>
        <taxon>Pontibacter</taxon>
    </lineage>
</organism>
<evidence type="ECO:0000313" key="2">
    <source>
        <dbReference type="EMBL" id="NDK56745.1"/>
    </source>
</evidence>
<sequence length="286" mass="30003">MKISKTIYLPLLVLLGAFTACSPDSEEVSPSASLSQGAKTKPAAAAKESLTLSLSFSDNPVKVGSEVTVTAVVMPNPNEGVIRIQRAVDALGNYTTVALATDWLTVDEETVTTTDAMASYTYTPDAVGMFGFRSHYIPKGGSGYGATMSTADLEVIAACTGKLTFTGEAKATQLSGNLYRIEATYTLAACEDFTNLKLQGGNTAHTTYVEAIPIATAARETGNGNVVTTWEGINMTGGTTRTYKVIFDKELKSAGTHTVTGDWSVKGTDASGAPIEMHVAELTVTI</sequence>
<dbReference type="AlphaFoldDB" id="A0A6B2H0X1"/>
<protein>
    <submittedName>
        <fullName evidence="2">Uncharacterized protein</fullName>
    </submittedName>
</protein>
<reference evidence="2 3" key="1">
    <citation type="submission" date="2020-01" db="EMBL/GenBank/DDBJ databases">
        <authorList>
            <person name="Kim M.K."/>
        </authorList>
    </citation>
    <scope>NUCLEOTIDE SEQUENCE [LARGE SCALE GENOMIC DNA]</scope>
    <source>
        <strain evidence="2 3">BT213</strain>
    </source>
</reference>
<dbReference type="PROSITE" id="PS51257">
    <property type="entry name" value="PROKAR_LIPOPROTEIN"/>
    <property type="match status" value="1"/>
</dbReference>
<accession>A0A6B2H0X1</accession>
<dbReference type="Proteomes" id="UP000478546">
    <property type="component" value="Unassembled WGS sequence"/>
</dbReference>
<keyword evidence="1" id="KW-0732">Signal</keyword>
<feature type="signal peptide" evidence="1">
    <location>
        <begin position="1"/>
        <end position="22"/>
    </location>
</feature>
<dbReference type="RefSeq" id="WP_162346795.1">
    <property type="nucleotide sequence ID" value="NZ_JAAEAA010000015.1"/>
</dbReference>
<comment type="caution">
    <text evidence="2">The sequence shown here is derived from an EMBL/GenBank/DDBJ whole genome shotgun (WGS) entry which is preliminary data.</text>
</comment>
<evidence type="ECO:0000256" key="1">
    <source>
        <dbReference type="SAM" id="SignalP"/>
    </source>
</evidence>
<evidence type="ECO:0000313" key="3">
    <source>
        <dbReference type="Proteomes" id="UP000478546"/>
    </source>
</evidence>
<feature type="chain" id="PRO_5025505510" evidence="1">
    <location>
        <begin position="23"/>
        <end position="286"/>
    </location>
</feature>
<gene>
    <name evidence="2" type="ORF">GWO68_12520</name>
</gene>
<keyword evidence="3" id="KW-1185">Reference proteome</keyword>
<proteinExistence type="predicted"/>